<dbReference type="OrthoDB" id="2530523at2759"/>
<evidence type="ECO:0000313" key="2">
    <source>
        <dbReference type="EMBL" id="KAF2233779.1"/>
    </source>
</evidence>
<feature type="compositionally biased region" description="Low complexity" evidence="1">
    <location>
        <begin position="130"/>
        <end position="146"/>
    </location>
</feature>
<feature type="compositionally biased region" description="Polar residues" evidence="1">
    <location>
        <begin position="86"/>
        <end position="129"/>
    </location>
</feature>
<dbReference type="EMBL" id="ML991804">
    <property type="protein sequence ID" value="KAF2233779.1"/>
    <property type="molecule type" value="Genomic_DNA"/>
</dbReference>
<organism evidence="2 3">
    <name type="scientific">Viridothelium virens</name>
    <name type="common">Speckled blister lichen</name>
    <name type="synonym">Trypethelium virens</name>
    <dbReference type="NCBI Taxonomy" id="1048519"/>
    <lineage>
        <taxon>Eukaryota</taxon>
        <taxon>Fungi</taxon>
        <taxon>Dikarya</taxon>
        <taxon>Ascomycota</taxon>
        <taxon>Pezizomycotina</taxon>
        <taxon>Dothideomycetes</taxon>
        <taxon>Dothideomycetes incertae sedis</taxon>
        <taxon>Trypetheliales</taxon>
        <taxon>Trypetheliaceae</taxon>
        <taxon>Viridothelium</taxon>
    </lineage>
</organism>
<name>A0A6A6H7C6_VIRVR</name>
<reference evidence="2" key="1">
    <citation type="journal article" date="2020" name="Stud. Mycol.">
        <title>101 Dothideomycetes genomes: a test case for predicting lifestyles and emergence of pathogens.</title>
        <authorList>
            <person name="Haridas S."/>
            <person name="Albert R."/>
            <person name="Binder M."/>
            <person name="Bloem J."/>
            <person name="Labutti K."/>
            <person name="Salamov A."/>
            <person name="Andreopoulos B."/>
            <person name="Baker S."/>
            <person name="Barry K."/>
            <person name="Bills G."/>
            <person name="Bluhm B."/>
            <person name="Cannon C."/>
            <person name="Castanera R."/>
            <person name="Culley D."/>
            <person name="Daum C."/>
            <person name="Ezra D."/>
            <person name="Gonzalez J."/>
            <person name="Henrissat B."/>
            <person name="Kuo A."/>
            <person name="Liang C."/>
            <person name="Lipzen A."/>
            <person name="Lutzoni F."/>
            <person name="Magnuson J."/>
            <person name="Mondo S."/>
            <person name="Nolan M."/>
            <person name="Ohm R."/>
            <person name="Pangilinan J."/>
            <person name="Park H.-J."/>
            <person name="Ramirez L."/>
            <person name="Alfaro M."/>
            <person name="Sun H."/>
            <person name="Tritt A."/>
            <person name="Yoshinaga Y."/>
            <person name="Zwiers L.-H."/>
            <person name="Turgeon B."/>
            <person name="Goodwin S."/>
            <person name="Spatafora J."/>
            <person name="Crous P."/>
            <person name="Grigoriev I."/>
        </authorList>
    </citation>
    <scope>NUCLEOTIDE SEQUENCE</scope>
    <source>
        <strain evidence="2">Tuck. ex Michener</strain>
    </source>
</reference>
<feature type="compositionally biased region" description="Low complexity" evidence="1">
    <location>
        <begin position="72"/>
        <end position="84"/>
    </location>
</feature>
<evidence type="ECO:0000256" key="1">
    <source>
        <dbReference type="SAM" id="MobiDB-lite"/>
    </source>
</evidence>
<gene>
    <name evidence="2" type="ORF">EV356DRAFT_503320</name>
</gene>
<evidence type="ECO:0000313" key="3">
    <source>
        <dbReference type="Proteomes" id="UP000800092"/>
    </source>
</evidence>
<accession>A0A6A6H7C6</accession>
<proteinExistence type="predicted"/>
<sequence>MDYHNAGPFANAQSPQAPFFTTGPHAPSFPAQVAPSPGPPRLQQPGQHPYNGGGSLPMGPHMAAGNVPNGSGMMQPGFQQFGGQHPYSTGPQSQGISPTSIPGPQGHSIATSASSRHISPYANPQNNGSQPQTPVHTQTPQQRPMAAPAPPVHAQNGQVAAYPMKAPAPAPAPATPLSPGAQARERDRVILLLDINRVLLQEVLKLQQEGKTGPLPQPGQNPEEAGGKEGEPRASQEYIQAMRRLQANLAYLAATVDRNHKPQASVPQGPAIMEPLITCPPTVEMYSQLQKLFPGWKGQMMKVSPSPQAGNTSSSSQPS</sequence>
<keyword evidence="3" id="KW-1185">Reference proteome</keyword>
<feature type="region of interest" description="Disordered" evidence="1">
    <location>
        <begin position="209"/>
        <end position="233"/>
    </location>
</feature>
<dbReference type="Proteomes" id="UP000800092">
    <property type="component" value="Unassembled WGS sequence"/>
</dbReference>
<dbReference type="AlphaFoldDB" id="A0A6A6H7C6"/>
<feature type="region of interest" description="Disordered" evidence="1">
    <location>
        <begin position="1"/>
        <end position="156"/>
    </location>
</feature>
<protein>
    <submittedName>
        <fullName evidence="2">Uncharacterized protein</fullName>
    </submittedName>
</protein>